<dbReference type="GO" id="GO:0005634">
    <property type="term" value="C:nucleus"/>
    <property type="evidence" value="ECO:0007669"/>
    <property type="project" value="TreeGrafter"/>
</dbReference>
<keyword evidence="3" id="KW-1185">Reference proteome</keyword>
<dbReference type="SUPFAM" id="SSF48371">
    <property type="entry name" value="ARM repeat"/>
    <property type="match status" value="1"/>
</dbReference>
<reference evidence="2" key="1">
    <citation type="submission" date="2024-04" db="UniProtKB">
        <authorList>
            <consortium name="EnsemblMetazoa"/>
        </authorList>
    </citation>
    <scope>IDENTIFICATION</scope>
    <source>
        <strain evidence="2">EBRO</strain>
    </source>
</reference>
<dbReference type="PANTHER" id="PTHR34105">
    <property type="entry name" value="PROLINE-, GLUTAMIC ACID- AND LEUCINE-RICH PROTEIN 1"/>
    <property type="match status" value="1"/>
</dbReference>
<dbReference type="Proteomes" id="UP000075880">
    <property type="component" value="Unassembled WGS sequence"/>
</dbReference>
<organism evidence="2 3">
    <name type="scientific">Anopheles atroparvus</name>
    <name type="common">European mosquito</name>
    <dbReference type="NCBI Taxonomy" id="41427"/>
    <lineage>
        <taxon>Eukaryota</taxon>
        <taxon>Metazoa</taxon>
        <taxon>Ecdysozoa</taxon>
        <taxon>Arthropoda</taxon>
        <taxon>Hexapoda</taxon>
        <taxon>Insecta</taxon>
        <taxon>Pterygota</taxon>
        <taxon>Neoptera</taxon>
        <taxon>Endopterygota</taxon>
        <taxon>Diptera</taxon>
        <taxon>Nematocera</taxon>
        <taxon>Culicoidea</taxon>
        <taxon>Culicidae</taxon>
        <taxon>Anophelinae</taxon>
        <taxon>Anopheles</taxon>
    </lineage>
</organism>
<dbReference type="AlphaFoldDB" id="A0AAG5CW77"/>
<feature type="region of interest" description="Disordered" evidence="1">
    <location>
        <begin position="785"/>
        <end position="878"/>
    </location>
</feature>
<protein>
    <recommendedName>
        <fullName evidence="4">Pre-rRNA-processing protein RIX1 N-terminal domain-containing protein</fullName>
    </recommendedName>
</protein>
<dbReference type="InterPro" id="IPR016024">
    <property type="entry name" value="ARM-type_fold"/>
</dbReference>
<dbReference type="InterPro" id="IPR011989">
    <property type="entry name" value="ARM-like"/>
</dbReference>
<name>A0AAG5CW77_ANOAO</name>
<feature type="compositionally biased region" description="Basic and acidic residues" evidence="1">
    <location>
        <begin position="831"/>
        <end position="841"/>
    </location>
</feature>
<feature type="compositionally biased region" description="Basic and acidic residues" evidence="1">
    <location>
        <begin position="643"/>
        <end position="655"/>
    </location>
</feature>
<feature type="region of interest" description="Disordered" evidence="1">
    <location>
        <begin position="626"/>
        <end position="675"/>
    </location>
</feature>
<evidence type="ECO:0008006" key="4">
    <source>
        <dbReference type="Google" id="ProtNLM"/>
    </source>
</evidence>
<dbReference type="PANTHER" id="PTHR34105:SF1">
    <property type="entry name" value="PROLINE-, GLUTAMIC ACID- AND LEUCINE-RICH PROTEIN 1"/>
    <property type="match status" value="1"/>
</dbReference>
<dbReference type="GO" id="GO:0006364">
    <property type="term" value="P:rRNA processing"/>
    <property type="evidence" value="ECO:0007669"/>
    <property type="project" value="TreeGrafter"/>
</dbReference>
<accession>A0AAG5CW77</accession>
<feature type="region of interest" description="Disordered" evidence="1">
    <location>
        <begin position="711"/>
        <end position="747"/>
    </location>
</feature>
<proteinExistence type="predicted"/>
<evidence type="ECO:0000313" key="3">
    <source>
        <dbReference type="Proteomes" id="UP000075880"/>
    </source>
</evidence>
<evidence type="ECO:0000256" key="1">
    <source>
        <dbReference type="SAM" id="MobiDB-lite"/>
    </source>
</evidence>
<dbReference type="Gene3D" id="1.25.10.10">
    <property type="entry name" value="Leucine-rich Repeat Variant"/>
    <property type="match status" value="1"/>
</dbReference>
<dbReference type="EnsemblMetazoa" id="ENSAATROPT002888">
    <property type="protein sequence ID" value="ENSAATROPP002774"/>
    <property type="gene ID" value="ENSAATROPG002284"/>
</dbReference>
<feature type="compositionally biased region" description="Basic and acidic residues" evidence="1">
    <location>
        <begin position="854"/>
        <end position="863"/>
    </location>
</feature>
<evidence type="ECO:0000313" key="2">
    <source>
        <dbReference type="EnsemblMetazoa" id="ENSAATROPP002774"/>
    </source>
</evidence>
<sequence length="892" mass="98057">MEGIGQIFNNVVDNSDNLLTLFLSSLDEHQTFWSDPENDLETIFSKISNLLVSANTRDRGLRILCHLLAQCPLEIVEEKAQHYINVCAKICSNRGQVQSMPLAYGVLGQLVQRSLSSNELHKLMVSNVPKLLEPIAPSLDTSVLPAALSFLELTMQHYSGVCGSIKSRIEPFLYSLVDATDQRIVNRTARCMLLLQQIRGGGQHGNLHKRTWEEYYRRLVDTIHDSLNKIFVHTPETFDEEDNLECLKLPPIPPTDNPVLAAQLLSVRAVNLIAYLDQAIVGAYPVPKPIIPFKALNLILRGLSVSCSAMGRNTIIENVAFGTFLPAIHYALLEVLDGLVLALGSNLLMFGDTICEMFPKCLKAAQVDRSDDEGIKKSFTRLRTKIYESIHLWCEKMRYGSCIETVNEPILEHIFRDITPHVSEVTLKMDAGGKQRLSAKAKKKLHKEQNAATTLNQTHSRGSAAVENSEQLVDLGNEALCKAALDCLTGILQSAGCFIKPVTHKLLQEKILPLCFSLVTHHQLTGLYGDGKAREALLRAFAALIVNPHHHCPPPLQYAGHIFNALQTSDVSAEVRSTAAELARTMELVLHPWKETLYFPVDQAALKDALANKGKHPLASLVPAQLSPNKKKTNGSLLNDSSEFVKPRSEVEKISPKKPSPKKSAEGVLDESDGEINESLAVTEGSDESDFAEEAAADDEPVAWVELVSTSSPVETAARREAKSEPNNSHNVDDGVIQLTEEDESQIVEPSVVSVLDSDEEETLQVKKNNRDDDDVVEVLMDVETAAKKKVSPKGAKLSGEDNEGSTTDKAKNNDADDVVEVSMDVQTSAKKPEDTKENGKHGLPVQAEIADDVSPKRAKLSEEENEGNTTDKAKNIDALVDEMVAEFVDEP</sequence>